<dbReference type="Pfam" id="PF09076">
    <property type="entry name" value="Crystall_2"/>
    <property type="match status" value="1"/>
</dbReference>
<dbReference type="SUPFAM" id="SSF49695">
    <property type="entry name" value="gamma-Crystallin-like"/>
    <property type="match status" value="1"/>
</dbReference>
<dbReference type="InterPro" id="IPR015161">
    <property type="entry name" value="Sklp_toxin_b/g_crystallin"/>
</dbReference>
<keyword evidence="4" id="KW-1185">Reference proteome</keyword>
<evidence type="ECO:0000259" key="2">
    <source>
        <dbReference type="Pfam" id="PF09076"/>
    </source>
</evidence>
<dbReference type="EMBL" id="JBEZAE010000022">
    <property type="protein sequence ID" value="MEU7073926.1"/>
    <property type="molecule type" value="Genomic_DNA"/>
</dbReference>
<evidence type="ECO:0000313" key="3">
    <source>
        <dbReference type="EMBL" id="MEU7073926.1"/>
    </source>
</evidence>
<comment type="caution">
    <text evidence="3">The sequence shown here is derived from an EMBL/GenBank/DDBJ whole genome shotgun (WGS) entry which is preliminary data.</text>
</comment>
<dbReference type="Gene3D" id="2.60.20.30">
    <property type="match status" value="1"/>
</dbReference>
<dbReference type="Proteomes" id="UP001551329">
    <property type="component" value="Unassembled WGS sequence"/>
</dbReference>
<name>A0ABV3CGL2_9ACTN</name>
<reference evidence="3 4" key="1">
    <citation type="submission" date="2024-06" db="EMBL/GenBank/DDBJ databases">
        <title>The Natural Products Discovery Center: Release of the First 8490 Sequenced Strains for Exploring Actinobacteria Biosynthetic Diversity.</title>
        <authorList>
            <person name="Kalkreuter E."/>
            <person name="Kautsar S.A."/>
            <person name="Yang D."/>
            <person name="Bader C.D."/>
            <person name="Teijaro C.N."/>
            <person name="Fluegel L."/>
            <person name="Davis C.M."/>
            <person name="Simpson J.R."/>
            <person name="Lauterbach L."/>
            <person name="Steele A.D."/>
            <person name="Gui C."/>
            <person name="Meng S."/>
            <person name="Li G."/>
            <person name="Viehrig K."/>
            <person name="Ye F."/>
            <person name="Su P."/>
            <person name="Kiefer A.F."/>
            <person name="Nichols A."/>
            <person name="Cepeda A.J."/>
            <person name="Yan W."/>
            <person name="Fan B."/>
            <person name="Jiang Y."/>
            <person name="Adhikari A."/>
            <person name="Zheng C.-J."/>
            <person name="Schuster L."/>
            <person name="Cowan T.M."/>
            <person name="Smanski M.J."/>
            <person name="Chevrette M.G."/>
            <person name="De Carvalho L.P.S."/>
            <person name="Shen B."/>
        </authorList>
    </citation>
    <scope>NUCLEOTIDE SEQUENCE [LARGE SCALE GENOMIC DNA]</scope>
    <source>
        <strain evidence="3 4">NPDC045974</strain>
    </source>
</reference>
<keyword evidence="1" id="KW-0732">Signal</keyword>
<feature type="domain" description="Streptomyces killer toxin-like beta/gamma crystallin" evidence="2">
    <location>
        <begin position="44"/>
        <end position="78"/>
    </location>
</feature>
<proteinExistence type="predicted"/>
<dbReference type="InterPro" id="IPR011024">
    <property type="entry name" value="G_crystallin-like"/>
</dbReference>
<dbReference type="InterPro" id="IPR015791">
    <property type="entry name" value="Antimic/Inh_G_crystallin-like"/>
</dbReference>
<feature type="chain" id="PRO_5045571498" evidence="1">
    <location>
        <begin position="29"/>
        <end position="113"/>
    </location>
</feature>
<accession>A0ABV3CGL2</accession>
<dbReference type="RefSeq" id="WP_358476924.1">
    <property type="nucleotide sequence ID" value="NZ_JBEZAE010000022.1"/>
</dbReference>
<gene>
    <name evidence="3" type="ORF">AB0A88_27795</name>
</gene>
<protein>
    <submittedName>
        <fullName evidence="3">Beta/gamma crystallin domain-containing protein</fullName>
    </submittedName>
</protein>
<sequence length="113" mass="11978">MKRFITRLGVVAAAGAMAVVLPASSAYAINRTDCNGLGLLSLHNAGGSLCFANAGVQSVAIYGVDRIWTGDNKVTLEYVPRLGAPATSATVDKWHFGNVPGEPIHKITKIRIW</sequence>
<evidence type="ECO:0000256" key="1">
    <source>
        <dbReference type="SAM" id="SignalP"/>
    </source>
</evidence>
<organism evidence="3 4">
    <name type="scientific">Streptomyces narbonensis</name>
    <dbReference type="NCBI Taxonomy" id="67333"/>
    <lineage>
        <taxon>Bacteria</taxon>
        <taxon>Bacillati</taxon>
        <taxon>Actinomycetota</taxon>
        <taxon>Actinomycetes</taxon>
        <taxon>Kitasatosporales</taxon>
        <taxon>Streptomycetaceae</taxon>
        <taxon>Streptomyces</taxon>
    </lineage>
</organism>
<feature type="signal peptide" evidence="1">
    <location>
        <begin position="1"/>
        <end position="28"/>
    </location>
</feature>
<evidence type="ECO:0000313" key="4">
    <source>
        <dbReference type="Proteomes" id="UP001551329"/>
    </source>
</evidence>